<dbReference type="Proteomes" id="UP000244571">
    <property type="component" value="Chromosome"/>
</dbReference>
<dbReference type="OrthoDB" id="9810259at2"/>
<dbReference type="EMBL" id="CP028901">
    <property type="protein sequence ID" value="AWB33348.1"/>
    <property type="molecule type" value="Genomic_DNA"/>
</dbReference>
<comment type="catalytic activity">
    <reaction evidence="9 10">
        <text>Release of signal peptides from bacterial membrane prolipoproteins. Hydrolyzes -Xaa-Yaa-Zaa-|-(S,diacylglyceryl)Cys-, in which Xaa is hydrophobic (preferably Leu), and Yaa (Ala or Ser) and Zaa (Gly or Ala) have small, neutral side chains.</text>
        <dbReference type="EC" id="3.4.23.36"/>
    </reaction>
</comment>
<evidence type="ECO:0000256" key="11">
    <source>
        <dbReference type="RuleBase" id="RU004181"/>
    </source>
</evidence>
<evidence type="ECO:0000256" key="1">
    <source>
        <dbReference type="ARBA" id="ARBA00006139"/>
    </source>
</evidence>
<feature type="transmembrane region" description="Helical" evidence="9">
    <location>
        <begin position="78"/>
        <end position="98"/>
    </location>
</feature>
<feature type="active site" evidence="9">
    <location>
        <position position="151"/>
    </location>
</feature>
<comment type="subcellular location">
    <subcellularLocation>
        <location evidence="9">Cell membrane</location>
        <topology evidence="9">Multi-pass membrane protein</topology>
    </subcellularLocation>
</comment>
<reference evidence="12 13" key="1">
    <citation type="submission" date="2018-04" db="EMBL/GenBank/DDBJ databases">
        <title>Bordetella sp. HZ20 isolated from seawater.</title>
        <authorList>
            <person name="Sun C."/>
        </authorList>
    </citation>
    <scope>NUCLEOTIDE SEQUENCE [LARGE SCALE GENOMIC DNA]</scope>
    <source>
        <strain evidence="12 13">HZ20</strain>
    </source>
</reference>
<keyword evidence="8 9" id="KW-0472">Membrane</keyword>
<dbReference type="UniPathway" id="UPA00665"/>
<feature type="transmembrane region" description="Helical" evidence="9">
    <location>
        <begin position="105"/>
        <end position="123"/>
    </location>
</feature>
<comment type="similarity">
    <text evidence="1 9 11">Belongs to the peptidase A8 family.</text>
</comment>
<dbReference type="GO" id="GO:0004190">
    <property type="term" value="F:aspartic-type endopeptidase activity"/>
    <property type="evidence" value="ECO:0007669"/>
    <property type="project" value="UniProtKB-UniRule"/>
</dbReference>
<evidence type="ECO:0000256" key="10">
    <source>
        <dbReference type="RuleBase" id="RU000594"/>
    </source>
</evidence>
<evidence type="ECO:0000313" key="13">
    <source>
        <dbReference type="Proteomes" id="UP000244571"/>
    </source>
</evidence>
<dbReference type="PANTHER" id="PTHR33695">
    <property type="entry name" value="LIPOPROTEIN SIGNAL PEPTIDASE"/>
    <property type="match status" value="1"/>
</dbReference>
<dbReference type="AlphaFoldDB" id="A0A2R4XHQ7"/>
<sequence>MQTIRISALAACQTWPRPRVARWLGLAALIVILDQVTKWWVELTFDFAERIPVLPVFDLTLVYNTGAAFSFLAGGSGWQRWLLASIAVIAIIVISWMIRRYQDQTRFVLALTLILAGAIGNLIDRILLGHVIDFLLLHWRGWYYPAFNVADMSITFGAILIIYDEWVRWRQQKDSDRQ</sequence>
<evidence type="ECO:0000256" key="6">
    <source>
        <dbReference type="ARBA" id="ARBA00022801"/>
    </source>
</evidence>
<name>A0A2R4XHQ7_9BURK</name>
<dbReference type="HAMAP" id="MF_00161">
    <property type="entry name" value="LspA"/>
    <property type="match status" value="1"/>
</dbReference>
<gene>
    <name evidence="9" type="primary">lspA</name>
    <name evidence="12" type="ORF">DBV39_06105</name>
</gene>
<comment type="function">
    <text evidence="9 10">This protein specifically catalyzes the removal of signal peptides from prolipoproteins.</text>
</comment>
<keyword evidence="3 9" id="KW-0645">Protease</keyword>
<evidence type="ECO:0000256" key="7">
    <source>
        <dbReference type="ARBA" id="ARBA00022989"/>
    </source>
</evidence>
<protein>
    <recommendedName>
        <fullName evidence="9">Lipoprotein signal peptidase</fullName>
        <ecNumber evidence="9">3.4.23.36</ecNumber>
    </recommendedName>
    <alternativeName>
        <fullName evidence="9">Prolipoprotein signal peptidase</fullName>
    </alternativeName>
    <alternativeName>
        <fullName evidence="9">Signal peptidase II</fullName>
        <shortName evidence="9">SPase II</shortName>
    </alternativeName>
</protein>
<evidence type="ECO:0000256" key="4">
    <source>
        <dbReference type="ARBA" id="ARBA00022692"/>
    </source>
</evidence>
<organism evidence="12 13">
    <name type="scientific">Orrella marina</name>
    <dbReference type="NCBI Taxonomy" id="2163011"/>
    <lineage>
        <taxon>Bacteria</taxon>
        <taxon>Pseudomonadati</taxon>
        <taxon>Pseudomonadota</taxon>
        <taxon>Betaproteobacteria</taxon>
        <taxon>Burkholderiales</taxon>
        <taxon>Alcaligenaceae</taxon>
        <taxon>Orrella</taxon>
    </lineage>
</organism>
<evidence type="ECO:0000313" key="12">
    <source>
        <dbReference type="EMBL" id="AWB33348.1"/>
    </source>
</evidence>
<dbReference type="RefSeq" id="WP_108620777.1">
    <property type="nucleotide sequence ID" value="NZ_CP028901.1"/>
</dbReference>
<dbReference type="NCBIfam" id="TIGR00077">
    <property type="entry name" value="lspA"/>
    <property type="match status" value="1"/>
</dbReference>
<dbReference type="GO" id="GO:0005886">
    <property type="term" value="C:plasma membrane"/>
    <property type="evidence" value="ECO:0007669"/>
    <property type="project" value="UniProtKB-SubCell"/>
</dbReference>
<comment type="pathway">
    <text evidence="9">Protein modification; lipoprotein biosynthesis (signal peptide cleavage).</text>
</comment>
<dbReference type="EC" id="3.4.23.36" evidence="9"/>
<evidence type="ECO:0000256" key="8">
    <source>
        <dbReference type="ARBA" id="ARBA00023136"/>
    </source>
</evidence>
<proteinExistence type="inferred from homology"/>
<feature type="active site" evidence="9">
    <location>
        <position position="133"/>
    </location>
</feature>
<evidence type="ECO:0000256" key="9">
    <source>
        <dbReference type="HAMAP-Rule" id="MF_00161"/>
    </source>
</evidence>
<dbReference type="PANTHER" id="PTHR33695:SF1">
    <property type="entry name" value="LIPOPROTEIN SIGNAL PEPTIDASE"/>
    <property type="match status" value="1"/>
</dbReference>
<accession>A0A2R4XHQ7</accession>
<dbReference type="PRINTS" id="PR00781">
    <property type="entry name" value="LIPOSIGPTASE"/>
</dbReference>
<dbReference type="PROSITE" id="PS00855">
    <property type="entry name" value="SPASE_II"/>
    <property type="match status" value="1"/>
</dbReference>
<dbReference type="Pfam" id="PF01252">
    <property type="entry name" value="Peptidase_A8"/>
    <property type="match status" value="1"/>
</dbReference>
<evidence type="ECO:0000256" key="3">
    <source>
        <dbReference type="ARBA" id="ARBA00022670"/>
    </source>
</evidence>
<dbReference type="KEGG" id="boz:DBV39_06105"/>
<feature type="transmembrane region" description="Helical" evidence="9">
    <location>
        <begin position="143"/>
        <end position="163"/>
    </location>
</feature>
<dbReference type="InterPro" id="IPR001872">
    <property type="entry name" value="Peptidase_A8"/>
</dbReference>
<keyword evidence="2 9" id="KW-1003">Cell membrane</keyword>
<keyword evidence="6 9" id="KW-0378">Hydrolase</keyword>
<keyword evidence="13" id="KW-1185">Reference proteome</keyword>
<keyword evidence="7 9" id="KW-1133">Transmembrane helix</keyword>
<keyword evidence="5 9" id="KW-0064">Aspartyl protease</keyword>
<keyword evidence="4 9" id="KW-0812">Transmembrane</keyword>
<feature type="transmembrane region" description="Helical" evidence="9">
    <location>
        <begin position="20"/>
        <end position="41"/>
    </location>
</feature>
<evidence type="ECO:0000256" key="5">
    <source>
        <dbReference type="ARBA" id="ARBA00022750"/>
    </source>
</evidence>
<dbReference type="GO" id="GO:0006508">
    <property type="term" value="P:proteolysis"/>
    <property type="evidence" value="ECO:0007669"/>
    <property type="project" value="UniProtKB-KW"/>
</dbReference>
<evidence type="ECO:0000256" key="2">
    <source>
        <dbReference type="ARBA" id="ARBA00022475"/>
    </source>
</evidence>